<evidence type="ECO:0000313" key="3">
    <source>
        <dbReference type="Proteomes" id="UP000266673"/>
    </source>
</evidence>
<dbReference type="InterPro" id="IPR003131">
    <property type="entry name" value="T1-type_BTB"/>
</dbReference>
<organism evidence="2 3">
    <name type="scientific">Gigaspora rosea</name>
    <dbReference type="NCBI Taxonomy" id="44941"/>
    <lineage>
        <taxon>Eukaryota</taxon>
        <taxon>Fungi</taxon>
        <taxon>Fungi incertae sedis</taxon>
        <taxon>Mucoromycota</taxon>
        <taxon>Glomeromycotina</taxon>
        <taxon>Glomeromycetes</taxon>
        <taxon>Diversisporales</taxon>
        <taxon>Gigasporaceae</taxon>
        <taxon>Gigaspora</taxon>
    </lineage>
</organism>
<comment type="caution">
    <text evidence="2">The sequence shown here is derived from an EMBL/GenBank/DDBJ whole genome shotgun (WGS) entry which is preliminary data.</text>
</comment>
<reference evidence="2 3" key="1">
    <citation type="submission" date="2018-06" db="EMBL/GenBank/DDBJ databases">
        <title>Comparative genomics reveals the genomic features of Rhizophagus irregularis, R. cerebriforme, R. diaphanum and Gigaspora rosea, and their symbiotic lifestyle signature.</title>
        <authorList>
            <person name="Morin E."/>
            <person name="San Clemente H."/>
            <person name="Chen E.C.H."/>
            <person name="De La Providencia I."/>
            <person name="Hainaut M."/>
            <person name="Kuo A."/>
            <person name="Kohler A."/>
            <person name="Murat C."/>
            <person name="Tang N."/>
            <person name="Roy S."/>
            <person name="Loubradou J."/>
            <person name="Henrissat B."/>
            <person name="Grigoriev I.V."/>
            <person name="Corradi N."/>
            <person name="Roux C."/>
            <person name="Martin F.M."/>
        </authorList>
    </citation>
    <scope>NUCLEOTIDE SEQUENCE [LARGE SCALE GENOMIC DNA]</scope>
    <source>
        <strain evidence="2 3">DAOM 194757</strain>
    </source>
</reference>
<gene>
    <name evidence="2" type="ORF">C2G38_2037151</name>
</gene>
<dbReference type="SUPFAM" id="SSF54695">
    <property type="entry name" value="POZ domain"/>
    <property type="match status" value="1"/>
</dbReference>
<dbReference type="AlphaFoldDB" id="A0A397V895"/>
<dbReference type="Proteomes" id="UP000266673">
    <property type="component" value="Unassembled WGS sequence"/>
</dbReference>
<dbReference type="Pfam" id="PF02214">
    <property type="entry name" value="BTB_2"/>
    <property type="match status" value="1"/>
</dbReference>
<evidence type="ECO:0000313" key="2">
    <source>
        <dbReference type="EMBL" id="RIB18131.1"/>
    </source>
</evidence>
<dbReference type="EMBL" id="QKWP01000559">
    <property type="protein sequence ID" value="RIB18131.1"/>
    <property type="molecule type" value="Genomic_DNA"/>
</dbReference>
<protein>
    <recommendedName>
        <fullName evidence="1">Potassium channel tetramerisation-type BTB domain-containing protein</fullName>
    </recommendedName>
</protein>
<sequence>MATNRKGSRERIILNVGGIKYETYRSTFTAYPETRLGMMFSEENHAALPSKNGNVYYIDRNGRTGKIPSVDKVKCSIPITQEQLDEELDYFMIPRPKNSKKSKLSLRSRTLAAELDNLVYALKATLNKLVLYFQKRFIMSAGGHGFNITLEISFYASDRIPYLVTVLPKIIGKTPIPLITPILNEQGLGTKAYLIMNRFGDKIGNYLESTFPGLNWHLQWLEQFNDEIRPSDAMYRMRMSLCDKFEYEDVINNCCLSTVATKNYYKDDL</sequence>
<proteinExistence type="predicted"/>
<dbReference type="Gene3D" id="3.30.710.10">
    <property type="entry name" value="Potassium Channel Kv1.1, Chain A"/>
    <property type="match status" value="1"/>
</dbReference>
<keyword evidence="3" id="KW-1185">Reference proteome</keyword>
<evidence type="ECO:0000259" key="1">
    <source>
        <dbReference type="Pfam" id="PF02214"/>
    </source>
</evidence>
<dbReference type="OrthoDB" id="2414723at2759"/>
<dbReference type="GO" id="GO:0051260">
    <property type="term" value="P:protein homooligomerization"/>
    <property type="evidence" value="ECO:0007669"/>
    <property type="project" value="InterPro"/>
</dbReference>
<accession>A0A397V895</accession>
<dbReference type="STRING" id="44941.A0A397V895"/>
<name>A0A397V895_9GLOM</name>
<dbReference type="InterPro" id="IPR011333">
    <property type="entry name" value="SKP1/BTB/POZ_sf"/>
</dbReference>
<feature type="domain" description="Potassium channel tetramerisation-type BTB" evidence="1">
    <location>
        <begin position="12"/>
        <end position="64"/>
    </location>
</feature>